<reference evidence="2 3" key="1">
    <citation type="journal article" date="2019" name="Commun. Biol.">
        <title>The bagworm genome reveals a unique fibroin gene that provides high tensile strength.</title>
        <authorList>
            <person name="Kono N."/>
            <person name="Nakamura H."/>
            <person name="Ohtoshi R."/>
            <person name="Tomita M."/>
            <person name="Numata K."/>
            <person name="Arakawa K."/>
        </authorList>
    </citation>
    <scope>NUCLEOTIDE SEQUENCE [LARGE SCALE GENOMIC DNA]</scope>
</reference>
<proteinExistence type="predicted"/>
<feature type="compositionally biased region" description="Basic and acidic residues" evidence="1">
    <location>
        <begin position="1"/>
        <end position="24"/>
    </location>
</feature>
<organism evidence="2 3">
    <name type="scientific">Eumeta variegata</name>
    <name type="common">Bagworm moth</name>
    <name type="synonym">Eumeta japonica</name>
    <dbReference type="NCBI Taxonomy" id="151549"/>
    <lineage>
        <taxon>Eukaryota</taxon>
        <taxon>Metazoa</taxon>
        <taxon>Ecdysozoa</taxon>
        <taxon>Arthropoda</taxon>
        <taxon>Hexapoda</taxon>
        <taxon>Insecta</taxon>
        <taxon>Pterygota</taxon>
        <taxon>Neoptera</taxon>
        <taxon>Endopterygota</taxon>
        <taxon>Lepidoptera</taxon>
        <taxon>Glossata</taxon>
        <taxon>Ditrysia</taxon>
        <taxon>Tineoidea</taxon>
        <taxon>Psychidae</taxon>
        <taxon>Oiketicinae</taxon>
        <taxon>Eumeta</taxon>
    </lineage>
</organism>
<name>A0A4C1Y8V9_EUMVA</name>
<accession>A0A4C1Y8V9</accession>
<dbReference type="AlphaFoldDB" id="A0A4C1Y8V9"/>
<evidence type="ECO:0000313" key="2">
    <source>
        <dbReference type="EMBL" id="GBP71753.1"/>
    </source>
</evidence>
<protein>
    <submittedName>
        <fullName evidence="2">Uncharacterized protein</fullName>
    </submittedName>
</protein>
<keyword evidence="3" id="KW-1185">Reference proteome</keyword>
<evidence type="ECO:0000313" key="3">
    <source>
        <dbReference type="Proteomes" id="UP000299102"/>
    </source>
</evidence>
<comment type="caution">
    <text evidence="2">The sequence shown here is derived from an EMBL/GenBank/DDBJ whole genome shotgun (WGS) entry which is preliminary data.</text>
</comment>
<dbReference type="Proteomes" id="UP000299102">
    <property type="component" value="Unassembled WGS sequence"/>
</dbReference>
<gene>
    <name evidence="2" type="ORF">EVAR_58849_1</name>
</gene>
<evidence type="ECO:0000256" key="1">
    <source>
        <dbReference type="SAM" id="MobiDB-lite"/>
    </source>
</evidence>
<sequence>MRWQEREREARSERPRRSESERERARRKGGATINWDCISTEPCLKQVKSVACDSVFRRLKVACAVACSRIGATMRQCSMWVSAAAGRIDASAVCTRRRARGGLVGSYLIR</sequence>
<feature type="region of interest" description="Disordered" evidence="1">
    <location>
        <begin position="1"/>
        <end position="25"/>
    </location>
</feature>
<dbReference type="EMBL" id="BGZK01001120">
    <property type="protein sequence ID" value="GBP71753.1"/>
    <property type="molecule type" value="Genomic_DNA"/>
</dbReference>